<evidence type="ECO:0000313" key="2">
    <source>
        <dbReference type="EMBL" id="ATH97300.1"/>
    </source>
</evidence>
<dbReference type="SUPFAM" id="SSF52980">
    <property type="entry name" value="Restriction endonuclease-like"/>
    <property type="match status" value="1"/>
</dbReference>
<dbReference type="Pfam" id="PF04480">
    <property type="entry name" value="DUF559"/>
    <property type="match status" value="1"/>
</dbReference>
<dbReference type="Gene3D" id="3.40.960.10">
    <property type="entry name" value="VSR Endonuclease"/>
    <property type="match status" value="1"/>
</dbReference>
<name>A0ABM6PPE2_9MICO</name>
<proteinExistence type="predicted"/>
<dbReference type="InterPro" id="IPR007569">
    <property type="entry name" value="DUF559"/>
</dbReference>
<feature type="domain" description="DUF559" evidence="1">
    <location>
        <begin position="187"/>
        <end position="269"/>
    </location>
</feature>
<accession>A0ABM6PPE2</accession>
<evidence type="ECO:0000313" key="3">
    <source>
        <dbReference type="Proteomes" id="UP000815698"/>
    </source>
</evidence>
<reference evidence="2 3" key="1">
    <citation type="journal article" date="2016" name="Int. J. Syst. Evol. Microbiol.">
        <title>Dermabacter jinjuensis sp. nov., a novel species of the genus Dermabacter isolated from a clinical specimen.</title>
        <authorList>
            <person name="Park Y.K."/>
            <person name="Lee K.M."/>
            <person name="Lee W.K."/>
            <person name="Cho M.J."/>
            <person name="Lee H.S."/>
            <person name="Cho Y.G."/>
            <person name="Lee Y.C."/>
            <person name="Lee W.K."/>
            <person name="Seong W.K."/>
            <person name="Hwang K.J."/>
        </authorList>
    </citation>
    <scope>NUCLEOTIDE SEQUENCE [LARGE SCALE GENOMIC DNA]</scope>
    <source>
        <strain evidence="2 3">32T</strain>
    </source>
</reference>
<dbReference type="Proteomes" id="UP000815698">
    <property type="component" value="Chromosome"/>
</dbReference>
<protein>
    <recommendedName>
        <fullName evidence="1">DUF559 domain-containing protein</fullName>
    </recommendedName>
</protein>
<sequence>MRIDFPHETVSAAQLFEAGWTRRSINRALAKGNLVRVAYGSYSFTPLSTEDLAIRAVTLGCWVTCFSALERHGLWVPRMSGPPHLCTTYNRLASGKARKTSVGSHRRWTRNPSKAPVLDIVDSLTEAVHCGTAEQAYIVLESALRLGKVAPFEAERILGKCFAYQAKEIGIPGRFSESGTESAFAFRMKRLGVGFRQQVYIDAIGRVDFLIGDSLVVELDSFEHHQASRHGFNRDRERDADLQLRGYRVIRLTYDQVFYRWEECEARVREAIRQGFHRKRVR</sequence>
<evidence type="ECO:0000259" key="1">
    <source>
        <dbReference type="Pfam" id="PF04480"/>
    </source>
</evidence>
<dbReference type="InterPro" id="IPR011335">
    <property type="entry name" value="Restrct_endonuc-II-like"/>
</dbReference>
<keyword evidence="3" id="KW-1185">Reference proteome</keyword>
<dbReference type="RefSeq" id="WP_096883369.1">
    <property type="nucleotide sequence ID" value="NZ_CP023482.1"/>
</dbReference>
<gene>
    <name evidence="2" type="ORF">COP05_09560</name>
</gene>
<organism evidence="2 3">
    <name type="scientific">Dermabacter jinjuensis</name>
    <dbReference type="NCBI Taxonomy" id="1667168"/>
    <lineage>
        <taxon>Bacteria</taxon>
        <taxon>Bacillati</taxon>
        <taxon>Actinomycetota</taxon>
        <taxon>Actinomycetes</taxon>
        <taxon>Micrococcales</taxon>
        <taxon>Dermabacteraceae</taxon>
        <taxon>Dermabacter</taxon>
    </lineage>
</organism>
<dbReference type="EMBL" id="CP023482">
    <property type="protein sequence ID" value="ATH97300.1"/>
    <property type="molecule type" value="Genomic_DNA"/>
</dbReference>